<dbReference type="InterPro" id="IPR006097">
    <property type="entry name" value="Glu/Leu/Phe/Val/Trp_DH_dimer"/>
</dbReference>
<evidence type="ECO:0000256" key="3">
    <source>
        <dbReference type="ARBA" id="ARBA00023027"/>
    </source>
</evidence>
<dbReference type="GO" id="GO:0000166">
    <property type="term" value="F:nucleotide binding"/>
    <property type="evidence" value="ECO:0007669"/>
    <property type="project" value="UniProtKB-KW"/>
</dbReference>
<evidence type="ECO:0000256" key="6">
    <source>
        <dbReference type="RuleBase" id="RU004417"/>
    </source>
</evidence>
<evidence type="ECO:0000259" key="7">
    <source>
        <dbReference type="SMART" id="SM00839"/>
    </source>
</evidence>
<dbReference type="InterPro" id="IPR006096">
    <property type="entry name" value="Glu/Leu/Phe/Val/Trp_DH_C"/>
</dbReference>
<evidence type="ECO:0000256" key="1">
    <source>
        <dbReference type="ARBA" id="ARBA00006382"/>
    </source>
</evidence>
<accession>A0A6M6JKR4</accession>
<organism evidence="8 9">
    <name type="scientific">Pseudonocardia broussonetiae</name>
    <dbReference type="NCBI Taxonomy" id="2736640"/>
    <lineage>
        <taxon>Bacteria</taxon>
        <taxon>Bacillati</taxon>
        <taxon>Actinomycetota</taxon>
        <taxon>Actinomycetes</taxon>
        <taxon>Pseudonocardiales</taxon>
        <taxon>Pseudonocardiaceae</taxon>
        <taxon>Pseudonocardia</taxon>
    </lineage>
</organism>
<dbReference type="AlphaFoldDB" id="A0A6M6JKR4"/>
<protein>
    <submittedName>
        <fullName evidence="8">Glu/Leu/Phe/Val dehydrogenase</fullName>
    </submittedName>
</protein>
<dbReference type="EMBL" id="CP053564">
    <property type="protein sequence ID" value="QJY47753.1"/>
    <property type="molecule type" value="Genomic_DNA"/>
</dbReference>
<reference evidence="8 9" key="1">
    <citation type="submission" date="2020-05" db="EMBL/GenBank/DDBJ databases">
        <authorList>
            <person name="Mo P."/>
        </authorList>
    </citation>
    <scope>NUCLEOTIDE SEQUENCE [LARGE SCALE GENOMIC DNA]</scope>
    <source>
        <strain evidence="8 9">Gen01</strain>
    </source>
</reference>
<dbReference type="GO" id="GO:0006520">
    <property type="term" value="P:amino acid metabolic process"/>
    <property type="evidence" value="ECO:0007669"/>
    <property type="project" value="InterPro"/>
</dbReference>
<dbReference type="CDD" id="cd01075">
    <property type="entry name" value="NAD_bind_Leu_Phe_Val_DH"/>
    <property type="match status" value="1"/>
</dbReference>
<dbReference type="FunFam" id="3.40.50.10860:FF:000010">
    <property type="entry name" value="Leucine dehydrogenase"/>
    <property type="match status" value="1"/>
</dbReference>
<dbReference type="PANTHER" id="PTHR42722:SF1">
    <property type="entry name" value="VALINE DEHYDROGENASE"/>
    <property type="match status" value="1"/>
</dbReference>
<dbReference type="SUPFAM" id="SSF53223">
    <property type="entry name" value="Aminoacid dehydrogenase-like, N-terminal domain"/>
    <property type="match status" value="1"/>
</dbReference>
<feature type="active site" description="Proton donor/acceptor" evidence="4">
    <location>
        <position position="78"/>
    </location>
</feature>
<dbReference type="Proteomes" id="UP000505377">
    <property type="component" value="Chromosome"/>
</dbReference>
<dbReference type="Gene3D" id="3.40.50.10860">
    <property type="entry name" value="Leucine Dehydrogenase, chain A, domain 1"/>
    <property type="match status" value="1"/>
</dbReference>
<dbReference type="GO" id="GO:0016639">
    <property type="term" value="F:oxidoreductase activity, acting on the CH-NH2 group of donors, NAD or NADP as acceptor"/>
    <property type="evidence" value="ECO:0007669"/>
    <property type="project" value="InterPro"/>
</dbReference>
<dbReference type="SUPFAM" id="SSF51735">
    <property type="entry name" value="NAD(P)-binding Rossmann-fold domains"/>
    <property type="match status" value="1"/>
</dbReference>
<dbReference type="PIRSF" id="PIRSF000188">
    <property type="entry name" value="Phe_leu_dh"/>
    <property type="match status" value="1"/>
</dbReference>
<keyword evidence="2 6" id="KW-0560">Oxidoreductase</keyword>
<dbReference type="InterPro" id="IPR016211">
    <property type="entry name" value="Glu/Phe/Leu/Val/Trp_DH_bac/arc"/>
</dbReference>
<evidence type="ECO:0000313" key="8">
    <source>
        <dbReference type="EMBL" id="QJY47753.1"/>
    </source>
</evidence>
<evidence type="ECO:0000256" key="5">
    <source>
        <dbReference type="PIRSR" id="PIRSR000188-2"/>
    </source>
</evidence>
<evidence type="ECO:0000256" key="2">
    <source>
        <dbReference type="ARBA" id="ARBA00023002"/>
    </source>
</evidence>
<dbReference type="InterPro" id="IPR006095">
    <property type="entry name" value="Glu/Leu/Phe/Val/Trp_DH"/>
</dbReference>
<evidence type="ECO:0000256" key="4">
    <source>
        <dbReference type="PIRSR" id="PIRSR000188-1"/>
    </source>
</evidence>
<dbReference type="InterPro" id="IPR033524">
    <property type="entry name" value="Glu/Leu/Phe/Val_DH_AS"/>
</dbReference>
<dbReference type="InterPro" id="IPR036291">
    <property type="entry name" value="NAD(P)-bd_dom_sf"/>
</dbReference>
<dbReference type="Pfam" id="PF02812">
    <property type="entry name" value="ELFV_dehydrog_N"/>
    <property type="match status" value="1"/>
</dbReference>
<keyword evidence="9" id="KW-1185">Reference proteome</keyword>
<dbReference type="KEGG" id="pbro:HOP40_19665"/>
<dbReference type="SMART" id="SM00839">
    <property type="entry name" value="ELFV_dehydrog"/>
    <property type="match status" value="1"/>
</dbReference>
<name>A0A6M6JKR4_9PSEU</name>
<keyword evidence="3 5" id="KW-0520">NAD</keyword>
<dbReference type="InterPro" id="IPR046346">
    <property type="entry name" value="Aminoacid_DH-like_N_sf"/>
</dbReference>
<dbReference type="Gene3D" id="3.40.50.720">
    <property type="entry name" value="NAD(P)-binding Rossmann-like Domain"/>
    <property type="match status" value="1"/>
</dbReference>
<evidence type="ECO:0000313" key="9">
    <source>
        <dbReference type="Proteomes" id="UP000505377"/>
    </source>
</evidence>
<feature type="domain" description="Glutamate/phenylalanine/leucine/valine/L-tryptophan dehydrogenase C-terminal" evidence="7">
    <location>
        <begin position="142"/>
        <end position="351"/>
    </location>
</feature>
<keyword evidence="5" id="KW-0547">Nucleotide-binding</keyword>
<dbReference type="PANTHER" id="PTHR42722">
    <property type="entry name" value="LEUCINE DEHYDROGENASE"/>
    <property type="match status" value="1"/>
</dbReference>
<dbReference type="PRINTS" id="PR00082">
    <property type="entry name" value="GLFDHDRGNASE"/>
</dbReference>
<dbReference type="Pfam" id="PF00208">
    <property type="entry name" value="ELFV_dehydrog"/>
    <property type="match status" value="1"/>
</dbReference>
<proteinExistence type="inferred from homology"/>
<dbReference type="RefSeq" id="WP_172160701.1">
    <property type="nucleotide sequence ID" value="NZ_CP053564.1"/>
</dbReference>
<gene>
    <name evidence="8" type="ORF">HOP40_19665</name>
</gene>
<feature type="binding site" evidence="5">
    <location>
        <begin position="178"/>
        <end position="183"/>
    </location>
    <ligand>
        <name>NAD(+)</name>
        <dbReference type="ChEBI" id="CHEBI:57540"/>
    </ligand>
</feature>
<comment type="similarity">
    <text evidence="1 6">Belongs to the Glu/Leu/Phe/Val dehydrogenases family.</text>
</comment>
<dbReference type="PROSITE" id="PS00074">
    <property type="entry name" value="GLFV_DEHYDROGENASE"/>
    <property type="match status" value="1"/>
</dbReference>
<sequence>MIDEVFGAGHEQVVLCHDEESGLRAVIALYSTALGPAMGGTRFYPYGSSQEALDDALRLSRAMAYKNSLAGLDHGGGKAVVIGDPDKHKSEIVLRAYGRFVHGLNGRYITACDVGTYSPDMDVIARETPHVTGRTVANGGAGDSSILTAWGVFQGMRAAAQHRWGSTALRGRRIGIAGAGKVGSRLTELLVEADAVVTVTDPYRPALDALVARCPHVTVVDSTEELLAGDLDVYSPCAMGGAIGRATLAALRAEIVCGGANNQLAEPGIDRELAARGVLYAPDYCVNSGGVIQIADELRGFDPERAKARATGIFDTTLQVLELAASTGVTTAAAADRLAEERIAGVSRLRALHTGP</sequence>